<gene>
    <name evidence="3" type="ORF">CXG81DRAFT_16833</name>
</gene>
<reference evidence="4" key="1">
    <citation type="journal article" date="2018" name="Nat. Microbiol.">
        <title>Leveraging single-cell genomics to expand the fungal tree of life.</title>
        <authorList>
            <person name="Ahrendt S.R."/>
            <person name="Quandt C.A."/>
            <person name="Ciobanu D."/>
            <person name="Clum A."/>
            <person name="Salamov A."/>
            <person name="Andreopoulos B."/>
            <person name="Cheng J.F."/>
            <person name="Woyke T."/>
            <person name="Pelin A."/>
            <person name="Henrissat B."/>
            <person name="Reynolds N.K."/>
            <person name="Benny G.L."/>
            <person name="Smith M.E."/>
            <person name="James T.Y."/>
            <person name="Grigoriev I.V."/>
        </authorList>
    </citation>
    <scope>NUCLEOTIDE SEQUENCE [LARGE SCALE GENOMIC DNA]</scope>
    <source>
        <strain evidence="4">ATCC 52028</strain>
    </source>
</reference>
<dbReference type="OrthoDB" id="425082at2759"/>
<evidence type="ECO:0000256" key="2">
    <source>
        <dbReference type="SAM" id="MobiDB-lite"/>
    </source>
</evidence>
<sequence>MAAVSYRPITLEWSEIQLDDINAFVALNRYGQKYRWVSSRFKLPAKDELAPIVIDLYINTLNFCLDSQLDPKQSSMVFAMVKRCHDACTSKGIPAMRRTSELRWDDDYAAFKDMLLRHSIDRPPYASAAFTFTQAALIQQFVLKSYFAHYLMYKQVFTKAKVVIDKEIVVTSHDQVPTYVGQASKLDSEASASSGVSTPSRLPSTQGGSVPRPGAAHAPAAVVGPVQPAGTGPTQAASNAAMAARIATAAANAARSPKQPLTETANTMVDVNQINELLQQKLDDIQNQIMQRLTQQEAEIDKRMRRLESSLTGAK</sequence>
<dbReference type="InterPro" id="IPR032727">
    <property type="entry name" value="CLAMP"/>
</dbReference>
<keyword evidence="4" id="KW-1185">Reference proteome</keyword>
<dbReference type="Pfam" id="PF14769">
    <property type="entry name" value="CLAMP"/>
    <property type="match status" value="1"/>
</dbReference>
<dbReference type="AlphaFoldDB" id="A0A4P9XDX2"/>
<organism evidence="3 4">
    <name type="scientific">Caulochytrium protostelioides</name>
    <dbReference type="NCBI Taxonomy" id="1555241"/>
    <lineage>
        <taxon>Eukaryota</taxon>
        <taxon>Fungi</taxon>
        <taxon>Fungi incertae sedis</taxon>
        <taxon>Chytridiomycota</taxon>
        <taxon>Chytridiomycota incertae sedis</taxon>
        <taxon>Chytridiomycetes</taxon>
        <taxon>Caulochytriales</taxon>
        <taxon>Caulochytriaceae</taxon>
        <taxon>Caulochytrium</taxon>
    </lineage>
</organism>
<dbReference type="STRING" id="1555241.A0A4P9XDX2"/>
<evidence type="ECO:0000256" key="1">
    <source>
        <dbReference type="SAM" id="Coils"/>
    </source>
</evidence>
<feature type="compositionally biased region" description="Polar residues" evidence="2">
    <location>
        <begin position="190"/>
        <end position="208"/>
    </location>
</feature>
<feature type="coiled-coil region" evidence="1">
    <location>
        <begin position="268"/>
        <end position="310"/>
    </location>
</feature>
<dbReference type="PANTHER" id="PTHR28457:SF1">
    <property type="entry name" value="CILIA- AND FLAGELLA-ASSOCIATED PROTEIN 119"/>
    <property type="match status" value="1"/>
</dbReference>
<proteinExistence type="predicted"/>
<dbReference type="EMBL" id="ML014119">
    <property type="protein sequence ID" value="RKP03737.1"/>
    <property type="molecule type" value="Genomic_DNA"/>
</dbReference>
<keyword evidence="1" id="KW-0175">Coiled coil</keyword>
<dbReference type="Proteomes" id="UP000274922">
    <property type="component" value="Unassembled WGS sequence"/>
</dbReference>
<evidence type="ECO:0000313" key="4">
    <source>
        <dbReference type="Proteomes" id="UP000274922"/>
    </source>
</evidence>
<evidence type="ECO:0000313" key="3">
    <source>
        <dbReference type="EMBL" id="RKP03737.1"/>
    </source>
</evidence>
<name>A0A4P9XDX2_9FUNG</name>
<dbReference type="PANTHER" id="PTHR28457">
    <property type="entry name" value="COILED-COIL DOMAIN-CONTAINING PROTEIN 189"/>
    <property type="match status" value="1"/>
</dbReference>
<protein>
    <submittedName>
        <fullName evidence="3">Uncharacterized protein</fullName>
    </submittedName>
</protein>
<accession>A0A4P9XDX2</accession>
<feature type="region of interest" description="Disordered" evidence="2">
    <location>
        <begin position="187"/>
        <end position="218"/>
    </location>
</feature>